<evidence type="ECO:0000259" key="3">
    <source>
        <dbReference type="Pfam" id="PF01926"/>
    </source>
</evidence>
<keyword evidence="2" id="KW-0342">GTP-binding</keyword>
<proteinExistence type="predicted"/>
<reference evidence="4" key="1">
    <citation type="journal article" date="2019" name="G3 (Bethesda)">
        <title>Genome Assemblies of Two Rare Opportunistic Yeast Pathogens: Diutina rugosa (syn. Candida rugosa) and Trichomonascus ciferrii (syn. Candida ciferrii).</title>
        <authorList>
            <person name="Mixao V."/>
            <person name="Saus E."/>
            <person name="Hansen A.P."/>
            <person name="Lass-Florl C."/>
            <person name="Gabaldon T."/>
        </authorList>
    </citation>
    <scope>NUCLEOTIDE SEQUENCE</scope>
    <source>
        <strain evidence="4">CBS 4856</strain>
    </source>
</reference>
<dbReference type="InterPro" id="IPR023179">
    <property type="entry name" value="GTP-bd_ortho_bundle_sf"/>
</dbReference>
<comment type="caution">
    <text evidence="4">The sequence shown here is derived from an EMBL/GenBank/DDBJ whole genome shotgun (WGS) entry which is preliminary data.</text>
</comment>
<gene>
    <name evidence="4" type="ORF">TRICI_001274</name>
</gene>
<dbReference type="Proteomes" id="UP000761534">
    <property type="component" value="Unassembled WGS sequence"/>
</dbReference>
<dbReference type="OrthoDB" id="269151at2759"/>
<dbReference type="VEuPathDB" id="FungiDB:TRICI_001274"/>
<dbReference type="Pfam" id="PF01926">
    <property type="entry name" value="MMR_HSR1"/>
    <property type="match status" value="1"/>
</dbReference>
<dbReference type="Gene3D" id="1.10.1580.10">
    <property type="match status" value="1"/>
</dbReference>
<organism evidence="4 5">
    <name type="scientific">Trichomonascus ciferrii</name>
    <dbReference type="NCBI Taxonomy" id="44093"/>
    <lineage>
        <taxon>Eukaryota</taxon>
        <taxon>Fungi</taxon>
        <taxon>Dikarya</taxon>
        <taxon>Ascomycota</taxon>
        <taxon>Saccharomycotina</taxon>
        <taxon>Dipodascomycetes</taxon>
        <taxon>Dipodascales</taxon>
        <taxon>Trichomonascaceae</taxon>
        <taxon>Trichomonascus</taxon>
        <taxon>Trichomonascus ciferrii complex</taxon>
    </lineage>
</organism>
<dbReference type="GO" id="GO:0005525">
    <property type="term" value="F:GTP binding"/>
    <property type="evidence" value="ECO:0007669"/>
    <property type="project" value="UniProtKB-KW"/>
</dbReference>
<accession>A0A642V9Y4</accession>
<keyword evidence="5" id="KW-1185">Reference proteome</keyword>
<dbReference type="PANTHER" id="PTHR45782:SF4">
    <property type="entry name" value="MITOCHONDRIAL RIBOSOME-ASSOCIATED GTPASE 1"/>
    <property type="match status" value="1"/>
</dbReference>
<dbReference type="Gene3D" id="3.40.50.300">
    <property type="entry name" value="P-loop containing nucleotide triphosphate hydrolases"/>
    <property type="match status" value="1"/>
</dbReference>
<dbReference type="InterPro" id="IPR027417">
    <property type="entry name" value="P-loop_NTPase"/>
</dbReference>
<dbReference type="CDD" id="cd01856">
    <property type="entry name" value="YlqF"/>
    <property type="match status" value="1"/>
</dbReference>
<dbReference type="GO" id="GO:0032543">
    <property type="term" value="P:mitochondrial translation"/>
    <property type="evidence" value="ECO:0007669"/>
    <property type="project" value="TreeGrafter"/>
</dbReference>
<feature type="domain" description="G" evidence="3">
    <location>
        <begin position="131"/>
        <end position="195"/>
    </location>
</feature>
<dbReference type="GO" id="GO:0003924">
    <property type="term" value="F:GTPase activity"/>
    <property type="evidence" value="ECO:0007669"/>
    <property type="project" value="TreeGrafter"/>
</dbReference>
<evidence type="ECO:0000256" key="2">
    <source>
        <dbReference type="ARBA" id="ARBA00023134"/>
    </source>
</evidence>
<evidence type="ECO:0000313" key="5">
    <source>
        <dbReference type="Proteomes" id="UP000761534"/>
    </source>
</evidence>
<dbReference type="PANTHER" id="PTHR45782">
    <property type="entry name" value="MITOCHONDRIAL RIBOSOME-ASSOCIATED GTPASE 1"/>
    <property type="match status" value="1"/>
</dbReference>
<name>A0A642V9Y4_9ASCO</name>
<protein>
    <recommendedName>
        <fullName evidence="3">G domain-containing protein</fullName>
    </recommendedName>
</protein>
<sequence length="334" mass="37752">MSALPKFVPRTVFPKYNIPLANFQGHHKVGLQRMYALAPQVDLVLELRDARAPLSTRNGLFDRVLGNKQKVILYTKNDLSAINSKIFDTWHPQIPYRQIDCRSAKDAKSVLSMAKEIHDSMFPPPPLGIRLLITGMPNVGKSTFLNTLRKVGLKESNKVAATGGMPGVTRSISNVIRISREPDIFVYDSPGVFVPRTKDIETMLSLCIIGAVNPTLVDPVIQADYLLYHLNLVYPDGKPYLKYTKEPTNDIGQLLHAIARKIKRVKKGGEIDDIGTAIHWVDRWRQGKEHKLLLDDTDPEAYDRTTEQEYQNLKNFKLDIQKNSKKGKKSKVIL</sequence>
<evidence type="ECO:0000256" key="1">
    <source>
        <dbReference type="ARBA" id="ARBA00022741"/>
    </source>
</evidence>
<keyword evidence="1" id="KW-0547">Nucleotide-binding</keyword>
<dbReference type="AlphaFoldDB" id="A0A642V9Y4"/>
<evidence type="ECO:0000313" key="4">
    <source>
        <dbReference type="EMBL" id="KAA8916648.1"/>
    </source>
</evidence>
<dbReference type="EMBL" id="SWFS01000093">
    <property type="protein sequence ID" value="KAA8916648.1"/>
    <property type="molecule type" value="Genomic_DNA"/>
</dbReference>
<dbReference type="InterPro" id="IPR006073">
    <property type="entry name" value="GTP-bd"/>
</dbReference>
<dbReference type="SUPFAM" id="SSF52540">
    <property type="entry name" value="P-loop containing nucleoside triphosphate hydrolases"/>
    <property type="match status" value="1"/>
</dbReference>
<dbReference type="GO" id="GO:0005739">
    <property type="term" value="C:mitochondrion"/>
    <property type="evidence" value="ECO:0007669"/>
    <property type="project" value="TreeGrafter"/>
</dbReference>